<keyword evidence="4" id="KW-0408">Iron</keyword>
<dbReference type="GO" id="GO:0005737">
    <property type="term" value="C:cytoplasm"/>
    <property type="evidence" value="ECO:0007669"/>
    <property type="project" value="UniProtKB-SubCell"/>
</dbReference>
<dbReference type="InterPro" id="IPR012312">
    <property type="entry name" value="Hemerythrin-like"/>
</dbReference>
<dbReference type="Pfam" id="PF01814">
    <property type="entry name" value="Hemerythrin"/>
    <property type="match status" value="1"/>
</dbReference>
<dbReference type="PANTHER" id="PTHR36438">
    <property type="entry name" value="IRON-SULFUR CLUSTER REPAIR PROTEIN YTFE"/>
    <property type="match status" value="1"/>
</dbReference>
<evidence type="ECO:0000256" key="3">
    <source>
        <dbReference type="ARBA" id="ARBA00022723"/>
    </source>
</evidence>
<evidence type="ECO:0000313" key="7">
    <source>
        <dbReference type="Proteomes" id="UP000662783"/>
    </source>
</evidence>
<sequence length="248" mass="29390">MDALKNKRIDELVDNNYIYASVLYYFGIEFYHYSEQTLEQVCQKKGLNVHAVVNQLEKQPSCDNQVEVADFPIDLIIEYLKHSHYVFIKQKLPFISNVIQNLEIDESEFQLISKDLKFIFPLFVEDFIHHIYQEEDTLFNYIALLDQYKKGNGNVSKLYFEMEKHSLSRFASEHEEHDDEMLGIRQITKEYEITDKTPLHLKVIYSELQSLEQELITHARVENDILFPKALILEKQVSNMLQAKVKYN</sequence>
<reference evidence="6" key="1">
    <citation type="submission" date="2021-02" db="EMBL/GenBank/DDBJ databases">
        <title>Fulvivirga sp. S481 isolated from sea water.</title>
        <authorList>
            <person name="Bae S.S."/>
            <person name="Baek K."/>
        </authorList>
    </citation>
    <scope>NUCLEOTIDE SEQUENCE</scope>
    <source>
        <strain evidence="6">S481</strain>
    </source>
</reference>
<dbReference type="KEGG" id="fuv:JR347_02220"/>
<evidence type="ECO:0000256" key="1">
    <source>
        <dbReference type="ARBA" id="ARBA00004496"/>
    </source>
</evidence>
<dbReference type="Proteomes" id="UP000662783">
    <property type="component" value="Chromosome"/>
</dbReference>
<keyword evidence="3" id="KW-0479">Metal-binding</keyword>
<dbReference type="EMBL" id="CP070608">
    <property type="protein sequence ID" value="QSE97925.1"/>
    <property type="molecule type" value="Genomic_DNA"/>
</dbReference>
<comment type="subcellular location">
    <subcellularLocation>
        <location evidence="1">Cytoplasm</location>
    </subcellularLocation>
</comment>
<evidence type="ECO:0000256" key="2">
    <source>
        <dbReference type="ARBA" id="ARBA00022490"/>
    </source>
</evidence>
<evidence type="ECO:0000256" key="4">
    <source>
        <dbReference type="ARBA" id="ARBA00023004"/>
    </source>
</evidence>
<protein>
    <submittedName>
        <fullName evidence="6">Hemerythrin domain-containing protein</fullName>
    </submittedName>
</protein>
<organism evidence="6 7">
    <name type="scientific">Fulvivirga lutea</name>
    <dbReference type="NCBI Taxonomy" id="2810512"/>
    <lineage>
        <taxon>Bacteria</taxon>
        <taxon>Pseudomonadati</taxon>
        <taxon>Bacteroidota</taxon>
        <taxon>Cytophagia</taxon>
        <taxon>Cytophagales</taxon>
        <taxon>Fulvivirgaceae</taxon>
        <taxon>Fulvivirga</taxon>
    </lineage>
</organism>
<gene>
    <name evidence="6" type="ORF">JR347_02220</name>
</gene>
<name>A0A974WKP0_9BACT</name>
<dbReference type="AlphaFoldDB" id="A0A974WKP0"/>
<keyword evidence="7" id="KW-1185">Reference proteome</keyword>
<dbReference type="GO" id="GO:0046872">
    <property type="term" value="F:metal ion binding"/>
    <property type="evidence" value="ECO:0007669"/>
    <property type="project" value="UniProtKB-KW"/>
</dbReference>
<dbReference type="PANTHER" id="PTHR36438:SF1">
    <property type="entry name" value="IRON-SULFUR CLUSTER REPAIR PROTEIN YTFE"/>
    <property type="match status" value="1"/>
</dbReference>
<dbReference type="RefSeq" id="WP_205722433.1">
    <property type="nucleotide sequence ID" value="NZ_CP070608.1"/>
</dbReference>
<dbReference type="InterPro" id="IPR019903">
    <property type="entry name" value="RIC_family"/>
</dbReference>
<keyword evidence="2" id="KW-0963">Cytoplasm</keyword>
<accession>A0A974WKP0</accession>
<proteinExistence type="predicted"/>
<evidence type="ECO:0000313" key="6">
    <source>
        <dbReference type="EMBL" id="QSE97925.1"/>
    </source>
</evidence>
<evidence type="ECO:0000259" key="5">
    <source>
        <dbReference type="Pfam" id="PF01814"/>
    </source>
</evidence>
<dbReference type="Gene3D" id="1.20.120.520">
    <property type="entry name" value="nmb1532 protein domain like"/>
    <property type="match status" value="1"/>
</dbReference>
<feature type="domain" description="Hemerythrin-like" evidence="5">
    <location>
        <begin position="90"/>
        <end position="230"/>
    </location>
</feature>